<sequence>MDNPTLEQGNVSKGGCDPMESPSWSKLLAGLVIPWGTHAGTCLFLKGCAPWKGPTLEQIMKNCYSWEGPMLEKLMEDCLPWERPHTGTGEECEEWQRQHMMN</sequence>
<gene>
    <name evidence="1" type="ORF">llap_11622</name>
</gene>
<reference evidence="2" key="1">
    <citation type="submission" date="2017-11" db="EMBL/GenBank/DDBJ databases">
        <authorList>
            <person name="Lima N.C."/>
            <person name="Parody-Merino A.M."/>
            <person name="Battley P.F."/>
            <person name="Fidler A.E."/>
            <person name="Prosdocimi F."/>
        </authorList>
    </citation>
    <scope>NUCLEOTIDE SEQUENCE [LARGE SCALE GENOMIC DNA]</scope>
</reference>
<proteinExistence type="predicted"/>
<dbReference type="EMBL" id="KZ506876">
    <property type="protein sequence ID" value="PKU38070.1"/>
    <property type="molecule type" value="Genomic_DNA"/>
</dbReference>
<dbReference type="Proteomes" id="UP000233556">
    <property type="component" value="Unassembled WGS sequence"/>
</dbReference>
<organism evidence="1 2">
    <name type="scientific">Limosa lapponica baueri</name>
    <dbReference type="NCBI Taxonomy" id="1758121"/>
    <lineage>
        <taxon>Eukaryota</taxon>
        <taxon>Metazoa</taxon>
        <taxon>Chordata</taxon>
        <taxon>Craniata</taxon>
        <taxon>Vertebrata</taxon>
        <taxon>Euteleostomi</taxon>
        <taxon>Archelosauria</taxon>
        <taxon>Archosauria</taxon>
        <taxon>Dinosauria</taxon>
        <taxon>Saurischia</taxon>
        <taxon>Theropoda</taxon>
        <taxon>Coelurosauria</taxon>
        <taxon>Aves</taxon>
        <taxon>Neognathae</taxon>
        <taxon>Neoaves</taxon>
        <taxon>Charadriiformes</taxon>
        <taxon>Scolopacidae</taxon>
        <taxon>Limosa</taxon>
    </lineage>
</organism>
<dbReference type="AlphaFoldDB" id="A0A2I0TW64"/>
<reference evidence="2" key="2">
    <citation type="submission" date="2017-12" db="EMBL/GenBank/DDBJ databases">
        <title>Genome sequence of the Bar-tailed Godwit (Limosa lapponica baueri).</title>
        <authorList>
            <person name="Lima N.C.B."/>
            <person name="Parody-Merino A.M."/>
            <person name="Battley P.F."/>
            <person name="Fidler A.E."/>
            <person name="Prosdocimi F."/>
        </authorList>
    </citation>
    <scope>NUCLEOTIDE SEQUENCE [LARGE SCALE GENOMIC DNA]</scope>
</reference>
<dbReference type="OrthoDB" id="9395480at2759"/>
<evidence type="ECO:0000313" key="1">
    <source>
        <dbReference type="EMBL" id="PKU38070.1"/>
    </source>
</evidence>
<accession>A0A2I0TW64</accession>
<protein>
    <submittedName>
        <fullName evidence="1">Uncharacterized protein</fullName>
    </submittedName>
</protein>
<evidence type="ECO:0000313" key="2">
    <source>
        <dbReference type="Proteomes" id="UP000233556"/>
    </source>
</evidence>
<keyword evidence="2" id="KW-1185">Reference proteome</keyword>
<name>A0A2I0TW64_LIMLA</name>